<organism evidence="1 2">
    <name type="scientific">Sphingomonas sediminicola</name>
    <dbReference type="NCBI Taxonomy" id="386874"/>
    <lineage>
        <taxon>Bacteria</taxon>
        <taxon>Pseudomonadati</taxon>
        <taxon>Pseudomonadota</taxon>
        <taxon>Alphaproteobacteria</taxon>
        <taxon>Sphingomonadales</taxon>
        <taxon>Sphingomonadaceae</taxon>
        <taxon>Sphingomonas</taxon>
    </lineage>
</organism>
<keyword evidence="2" id="KW-1185">Reference proteome</keyword>
<accession>A0ABX6TD63</accession>
<name>A0ABX6TD63_9SPHN</name>
<evidence type="ECO:0000313" key="2">
    <source>
        <dbReference type="Proteomes" id="UP000516105"/>
    </source>
</evidence>
<gene>
    <name evidence="1" type="ORF">H9L14_13645</name>
</gene>
<dbReference type="Proteomes" id="UP000516105">
    <property type="component" value="Chromosome"/>
</dbReference>
<protein>
    <submittedName>
        <fullName evidence="1">Uncharacterized protein</fullName>
    </submittedName>
</protein>
<dbReference type="EMBL" id="CP060782">
    <property type="protein sequence ID" value="QNP45573.1"/>
    <property type="molecule type" value="Genomic_DNA"/>
</dbReference>
<proteinExistence type="predicted"/>
<evidence type="ECO:0000313" key="1">
    <source>
        <dbReference type="EMBL" id="QNP45573.1"/>
    </source>
</evidence>
<sequence length="370" mass="41543">MSSEAFDLLLDADGDLCQVIGEKAARRAGHGFSRVFGPLAHFHEQRIRRHRRELPFMSALERLWKEIVLNRARGVARHNRQQPLRFSLSEVALLNEVSEAAVAEIVAELTETKVEDWSPAAMLDAKLIQSVRLKIGHTGTIHELAAMLGVGWKVVLQLAERGVFQRVSGKTSTKANLFDLRAPRAFVAAAAEGKPTFSEQPDDLVSIITRRSQSIAEIVRAIQDGQLECEGRLKGVAGLAGLLVRDQQLGWDYRQYEVEFGLPIYDGGARLMMGDWAVNRLIEAGFLEIYPSSRNRTKSHTVTRRSLEAFAERYVSKAELAARSDLAQEIITKRMRVARIPCLEMNGSRFHRVFERERALHALGLNEEPI</sequence>
<reference evidence="1 2" key="1">
    <citation type="submission" date="2020-08" db="EMBL/GenBank/DDBJ databases">
        <title>Genome sequence of Sphingomonas sediminicola KACC 15039T.</title>
        <authorList>
            <person name="Hyun D.-W."/>
            <person name="Bae J.-W."/>
        </authorList>
    </citation>
    <scope>NUCLEOTIDE SEQUENCE [LARGE SCALE GENOMIC DNA]</scope>
    <source>
        <strain evidence="1 2">KACC 15039</strain>
    </source>
</reference>